<dbReference type="AlphaFoldDB" id="A0A4S8SQ44"/>
<dbReference type="SUPFAM" id="SSF56219">
    <property type="entry name" value="DNase I-like"/>
    <property type="match status" value="1"/>
</dbReference>
<dbReference type="Gene3D" id="2.60.40.10">
    <property type="entry name" value="Immunoglobulins"/>
    <property type="match status" value="1"/>
</dbReference>
<dbReference type="EMBL" id="QZAF01000108">
    <property type="protein sequence ID" value="THV72941.1"/>
    <property type="molecule type" value="Genomic_DNA"/>
</dbReference>
<feature type="domain" description="Inositol polyphosphate-related phosphatase" evidence="2">
    <location>
        <begin position="57"/>
        <end position="494"/>
    </location>
</feature>
<feature type="region of interest" description="Disordered" evidence="1">
    <location>
        <begin position="94"/>
        <end position="140"/>
    </location>
</feature>
<comment type="caution">
    <text evidence="3">The sequence shown here is derived from an EMBL/GenBank/DDBJ whole genome shotgun (WGS) entry which is preliminary data.</text>
</comment>
<feature type="compositionally biased region" description="Low complexity" evidence="1">
    <location>
        <begin position="1"/>
        <end position="15"/>
    </location>
</feature>
<feature type="region of interest" description="Disordered" evidence="1">
    <location>
        <begin position="769"/>
        <end position="790"/>
    </location>
</feature>
<dbReference type="InterPro" id="IPR048869">
    <property type="entry name" value="OCRL-1_2_ASH"/>
</dbReference>
<feature type="compositionally biased region" description="Polar residues" evidence="1">
    <location>
        <begin position="33"/>
        <end position="46"/>
    </location>
</feature>
<dbReference type="Pfam" id="PF21310">
    <property type="entry name" value="OCRL-like_ASH"/>
    <property type="match status" value="1"/>
</dbReference>
<feature type="compositionally biased region" description="Acidic residues" evidence="1">
    <location>
        <begin position="509"/>
        <end position="530"/>
    </location>
</feature>
<dbReference type="PANTHER" id="PTHR11200:SF300">
    <property type="entry name" value="TYPE II INOSITOL 1,4,5-TRISPHOSPHATE 5-PHOSPHATASE"/>
    <property type="match status" value="1"/>
</dbReference>
<feature type="region of interest" description="Disordered" evidence="1">
    <location>
        <begin position="341"/>
        <end position="387"/>
    </location>
</feature>
<feature type="compositionally biased region" description="Polar residues" evidence="1">
    <location>
        <begin position="366"/>
        <end position="377"/>
    </location>
</feature>
<gene>
    <name evidence="3" type="ORF">D6D28_03614</name>
</gene>
<reference evidence="3 4" key="1">
    <citation type="submission" date="2018-10" db="EMBL/GenBank/DDBJ databases">
        <title>Fifty Aureobasidium pullulans genomes reveal a recombining polyextremotolerant generalist.</title>
        <authorList>
            <person name="Gostincar C."/>
            <person name="Turk M."/>
            <person name="Zajc J."/>
            <person name="Gunde-Cimerman N."/>
        </authorList>
    </citation>
    <scope>NUCLEOTIDE SEQUENCE [LARGE SCALE GENOMIC DNA]</scope>
    <source>
        <strain evidence="3 4">EXF-11900</strain>
    </source>
</reference>
<evidence type="ECO:0000259" key="2">
    <source>
        <dbReference type="SMART" id="SM00128"/>
    </source>
</evidence>
<dbReference type="GO" id="GO:0004439">
    <property type="term" value="F:phosphatidylinositol-4,5-bisphosphate 5-phosphatase activity"/>
    <property type="evidence" value="ECO:0007669"/>
    <property type="project" value="TreeGrafter"/>
</dbReference>
<dbReference type="InterPro" id="IPR046985">
    <property type="entry name" value="IP5"/>
</dbReference>
<evidence type="ECO:0000313" key="4">
    <source>
        <dbReference type="Proteomes" id="UP000304951"/>
    </source>
</evidence>
<dbReference type="PANTHER" id="PTHR11200">
    <property type="entry name" value="INOSITOL 5-PHOSPHATASE"/>
    <property type="match status" value="1"/>
</dbReference>
<dbReference type="InterPro" id="IPR013783">
    <property type="entry name" value="Ig-like_fold"/>
</dbReference>
<dbReference type="InterPro" id="IPR000300">
    <property type="entry name" value="IPPc"/>
</dbReference>
<sequence>MSSTKSSRPTSTSSSLMQEVVNALPGGYPESIQPPTSNQQSLSQAVYSRRSEYTKPKNIKIKVGTWNAAAYKGAEKDIALFVDGKGIAEGLTDLTVEDESESQDDAASQDRSSLDDREGVEDQEARYKKKKSTLPKNDPGLLPGGEDIGLYLLGLQEIVDVNSAAEALRPYTDPSVGQKWKREMEAHLPRGYKFVAEQQLIGMLLLIYASPDVAADIKSVSTTSVGTGLMGYMGNKGAVTARIVLGETTRLVFVNAHLAAGTDKGAVERRNWDYGQVMSRTKFEPISDSMGLSQNIGEGIDDADFAFFVGDLNYRLEGIPGEDVRRLLMLHTRNEYDLSKKQGKKVDKEIARNQASIERRRENRTSTDSGVSQVSTVRSREDDDVQDEDIDAEEALDAVDDPASLHTTLSSLLPHDELHQQQKARKAFQGWQEGPITFLPTYKYDAGSVGVFDSSEKRRAPSWCDRILWRTRRDMLSYESTIAEEEESKRKDEEMKNNGMDEAAKDEEMLYDYDPDEDADESGSYDEYDDAPPGTVITKEGFADEISLEAYVAHQRVLSSDHKPLDAIFSFKYDAVVPELKSKIHQEVARELDRAENEGRPNVTVVVDRPHSNEEGISDDDPLKFEGVWFGEVRYAMHKHRSLTVANTGQVPATVYFIDRPVGPGQHPGTSPSWVSMKIDDGTGKLSSDLSKRTLEPGQAFNVELELRILDVSLARQFNEGIKSMEDILVLRVENGRDHFIPLRGTWLESSLGHSISKLIRIPEGGIRKLQRQRPDSSKSTASAGSAIDDETPVKWSAPRELFRLTEVIEELTIRVTAEWGMLHDPSTQPPPWERFAGWPFVPQSWTCKDDKERHDRLADIAEALDTDVSFDSVFPSDISHIEKLESLAEFFIMFLSAMDQGIVTKEIWTQLDAGLIKQEKSKLPQSAEEQRTWAQEILSSAPSHSISFILITSMLDRIISETITAITHNHPALLTKCPPPATFLVTIPQNLRKKNWAKDGKEAWRQGVGRALASTFYGAMIRGGEEEGQKDKEKAAGRERKVRFLELFLL</sequence>
<protein>
    <submittedName>
        <fullName evidence="3">DNase I-like protein</fullName>
    </submittedName>
</protein>
<accession>A0A4S8SQ44</accession>
<evidence type="ECO:0000313" key="3">
    <source>
        <dbReference type="EMBL" id="THV72941.1"/>
    </source>
</evidence>
<feature type="compositionally biased region" description="Acidic residues" evidence="1">
    <location>
        <begin position="95"/>
        <end position="104"/>
    </location>
</feature>
<proteinExistence type="predicted"/>
<dbReference type="Pfam" id="PF22669">
    <property type="entry name" value="Exo_endo_phos2"/>
    <property type="match status" value="2"/>
</dbReference>
<dbReference type="Gene3D" id="3.60.10.10">
    <property type="entry name" value="Endonuclease/exonuclease/phosphatase"/>
    <property type="match status" value="1"/>
</dbReference>
<evidence type="ECO:0000256" key="1">
    <source>
        <dbReference type="SAM" id="MobiDB-lite"/>
    </source>
</evidence>
<dbReference type="GO" id="GO:0046856">
    <property type="term" value="P:phosphatidylinositol dephosphorylation"/>
    <property type="evidence" value="ECO:0007669"/>
    <property type="project" value="InterPro"/>
</dbReference>
<feature type="compositionally biased region" description="Basic and acidic residues" evidence="1">
    <location>
        <begin position="341"/>
        <end position="365"/>
    </location>
</feature>
<dbReference type="InterPro" id="IPR036691">
    <property type="entry name" value="Endo/exonu/phosph_ase_sf"/>
</dbReference>
<feature type="region of interest" description="Disordered" evidence="1">
    <location>
        <begin position="1"/>
        <end position="49"/>
    </location>
</feature>
<dbReference type="Proteomes" id="UP000304951">
    <property type="component" value="Unassembled WGS sequence"/>
</dbReference>
<organism evidence="3 4">
    <name type="scientific">Aureobasidium pullulans</name>
    <name type="common">Black yeast</name>
    <name type="synonym">Pullularia pullulans</name>
    <dbReference type="NCBI Taxonomy" id="5580"/>
    <lineage>
        <taxon>Eukaryota</taxon>
        <taxon>Fungi</taxon>
        <taxon>Dikarya</taxon>
        <taxon>Ascomycota</taxon>
        <taxon>Pezizomycotina</taxon>
        <taxon>Dothideomycetes</taxon>
        <taxon>Dothideomycetidae</taxon>
        <taxon>Dothideales</taxon>
        <taxon>Saccotheciaceae</taxon>
        <taxon>Aureobasidium</taxon>
    </lineage>
</organism>
<feature type="region of interest" description="Disordered" evidence="1">
    <location>
        <begin position="483"/>
        <end position="532"/>
    </location>
</feature>
<dbReference type="SMART" id="SM00128">
    <property type="entry name" value="IPPc"/>
    <property type="match status" value="1"/>
</dbReference>
<feature type="compositionally biased region" description="Basic and acidic residues" evidence="1">
    <location>
        <begin position="487"/>
        <end position="496"/>
    </location>
</feature>
<name>A0A4S8SQ44_AURPU</name>